<dbReference type="Proteomes" id="UP000654279">
    <property type="component" value="Unassembled WGS sequence"/>
</dbReference>
<accession>A0A926D359</accession>
<organism evidence="3 4">
    <name type="scientific">Luoshenia tenuis</name>
    <dbReference type="NCBI Taxonomy" id="2763654"/>
    <lineage>
        <taxon>Bacteria</taxon>
        <taxon>Bacillati</taxon>
        <taxon>Bacillota</taxon>
        <taxon>Clostridia</taxon>
        <taxon>Christensenellales</taxon>
        <taxon>Christensenellaceae</taxon>
        <taxon>Luoshenia</taxon>
    </lineage>
</organism>
<feature type="compositionally biased region" description="Polar residues" evidence="1">
    <location>
        <begin position="33"/>
        <end position="45"/>
    </location>
</feature>
<name>A0A926D359_9FIRM</name>
<evidence type="ECO:0000313" key="4">
    <source>
        <dbReference type="Proteomes" id="UP000654279"/>
    </source>
</evidence>
<dbReference type="RefSeq" id="WP_138295659.1">
    <property type="nucleotide sequence ID" value="NZ_JACRSO010000006.1"/>
</dbReference>
<sequence length="91" mass="9285">MQRLQKGLVLALGAMLVAFTLTGCTDNDDGSVPSDTAQPSANVTPLPSGAPTDEAPVVTPDPEPPIVTHNAPDAASPMPTIDPKLVSPMPE</sequence>
<gene>
    <name evidence="3" type="ORF">H8699_11570</name>
</gene>
<evidence type="ECO:0000256" key="2">
    <source>
        <dbReference type="SAM" id="SignalP"/>
    </source>
</evidence>
<protein>
    <submittedName>
        <fullName evidence="3">Uncharacterized protein</fullName>
    </submittedName>
</protein>
<reference evidence="3" key="1">
    <citation type="submission" date="2020-08" db="EMBL/GenBank/DDBJ databases">
        <title>Genome public.</title>
        <authorList>
            <person name="Liu C."/>
            <person name="Sun Q."/>
        </authorList>
    </citation>
    <scope>NUCLEOTIDE SEQUENCE</scope>
    <source>
        <strain evidence="3">NSJ-44</strain>
    </source>
</reference>
<dbReference type="EMBL" id="JACRSO010000006">
    <property type="protein sequence ID" value="MBC8530069.1"/>
    <property type="molecule type" value="Genomic_DNA"/>
</dbReference>
<dbReference type="AlphaFoldDB" id="A0A926D359"/>
<evidence type="ECO:0000256" key="1">
    <source>
        <dbReference type="SAM" id="MobiDB-lite"/>
    </source>
</evidence>
<feature type="region of interest" description="Disordered" evidence="1">
    <location>
        <begin position="23"/>
        <end position="91"/>
    </location>
</feature>
<comment type="caution">
    <text evidence="3">The sequence shown here is derived from an EMBL/GenBank/DDBJ whole genome shotgun (WGS) entry which is preliminary data.</text>
</comment>
<proteinExistence type="predicted"/>
<dbReference type="PROSITE" id="PS51257">
    <property type="entry name" value="PROKAR_LIPOPROTEIN"/>
    <property type="match status" value="1"/>
</dbReference>
<keyword evidence="4" id="KW-1185">Reference proteome</keyword>
<feature type="chain" id="PRO_5039103251" evidence="2">
    <location>
        <begin position="24"/>
        <end position="91"/>
    </location>
</feature>
<keyword evidence="2" id="KW-0732">Signal</keyword>
<evidence type="ECO:0000313" key="3">
    <source>
        <dbReference type="EMBL" id="MBC8530069.1"/>
    </source>
</evidence>
<feature type="signal peptide" evidence="2">
    <location>
        <begin position="1"/>
        <end position="23"/>
    </location>
</feature>